<evidence type="ECO:0000313" key="3">
    <source>
        <dbReference type="EMBL" id="SDD53939.1"/>
    </source>
</evidence>
<name>A0A1G6VK53_9GAMM</name>
<dbReference type="PANTHER" id="PTHR35174:SF3">
    <property type="entry name" value="BLL7171 PROTEIN"/>
    <property type="match status" value="1"/>
</dbReference>
<evidence type="ECO:0000256" key="1">
    <source>
        <dbReference type="ARBA" id="ARBA00007689"/>
    </source>
</evidence>
<gene>
    <name evidence="3" type="ORF">SAMN04488509_103129</name>
</gene>
<dbReference type="Gene3D" id="3.30.70.1060">
    <property type="entry name" value="Dimeric alpha+beta barrel"/>
    <property type="match status" value="1"/>
</dbReference>
<dbReference type="InterPro" id="IPR005545">
    <property type="entry name" value="YCII"/>
</dbReference>
<evidence type="ECO:0000259" key="2">
    <source>
        <dbReference type="Pfam" id="PF03795"/>
    </source>
</evidence>
<evidence type="ECO:0000313" key="4">
    <source>
        <dbReference type="Proteomes" id="UP000199603"/>
    </source>
</evidence>
<reference evidence="3 4" key="1">
    <citation type="submission" date="2016-10" db="EMBL/GenBank/DDBJ databases">
        <authorList>
            <person name="de Groot N.N."/>
        </authorList>
    </citation>
    <scope>NUCLEOTIDE SEQUENCE [LARGE SCALE GENOMIC DNA]</scope>
    <source>
        <strain evidence="3 4">DSM 16957</strain>
    </source>
</reference>
<keyword evidence="4" id="KW-1185">Reference proteome</keyword>
<feature type="domain" description="YCII-related" evidence="2">
    <location>
        <begin position="1"/>
        <end position="112"/>
    </location>
</feature>
<comment type="similarity">
    <text evidence="1">Belongs to the YciI family.</text>
</comment>
<dbReference type="AlphaFoldDB" id="A0A1G6VK53"/>
<dbReference type="SUPFAM" id="SSF54909">
    <property type="entry name" value="Dimeric alpha+beta barrel"/>
    <property type="match status" value="1"/>
</dbReference>
<accession>A0A1G6VK53</accession>
<dbReference type="Pfam" id="PF03795">
    <property type="entry name" value="YCII"/>
    <property type="match status" value="1"/>
</dbReference>
<sequence length="116" mass="12380">MNYILLIYGDEADCANWTEADWQACYAAHEAYGKAMEAAGVIRGGAELKPVATARTVRFAGGKAGEPIDGPFAEARETLGGYYLIEVDSLDEALAWAARMPCMQGGGVEVRELGMS</sequence>
<dbReference type="InterPro" id="IPR011008">
    <property type="entry name" value="Dimeric_a/b-barrel"/>
</dbReference>
<dbReference type="EMBL" id="FNAG01000003">
    <property type="protein sequence ID" value="SDD53939.1"/>
    <property type="molecule type" value="Genomic_DNA"/>
</dbReference>
<protein>
    <submittedName>
        <fullName evidence="3">Uncharacterized conserved protein</fullName>
    </submittedName>
</protein>
<dbReference type="RefSeq" id="WP_091241222.1">
    <property type="nucleotide sequence ID" value="NZ_FNAG01000003.1"/>
</dbReference>
<organism evidence="3 4">
    <name type="scientific">Aquimonas voraii</name>
    <dbReference type="NCBI Taxonomy" id="265719"/>
    <lineage>
        <taxon>Bacteria</taxon>
        <taxon>Pseudomonadati</taxon>
        <taxon>Pseudomonadota</taxon>
        <taxon>Gammaproteobacteria</taxon>
        <taxon>Lysobacterales</taxon>
        <taxon>Lysobacteraceae</taxon>
        <taxon>Aquimonas</taxon>
    </lineage>
</organism>
<dbReference type="PANTHER" id="PTHR35174">
    <property type="entry name" value="BLL7171 PROTEIN-RELATED"/>
    <property type="match status" value="1"/>
</dbReference>
<proteinExistence type="inferred from homology"/>
<dbReference type="STRING" id="265719.SAMN04488509_103129"/>
<dbReference type="Proteomes" id="UP000199603">
    <property type="component" value="Unassembled WGS sequence"/>
</dbReference>
<dbReference type="OrthoDB" id="9807535at2"/>